<name>A0A0F9RBG1_9ZZZZ</name>
<comment type="caution">
    <text evidence="1">The sequence shown here is derived from an EMBL/GenBank/DDBJ whole genome shotgun (WGS) entry which is preliminary data.</text>
</comment>
<sequence>MSNLIDASEGENKEFAVASISDVTIYIDNTANTSANDTATEKYFDTQLNSVTPGAFTRARAFFLWADQTIKIVSMNGKEFTDPITVTINKGISENFDYPLLRQMKIRTTVADTNVKLRVK</sequence>
<protein>
    <submittedName>
        <fullName evidence="1">Uncharacterized protein</fullName>
    </submittedName>
</protein>
<organism evidence="1">
    <name type="scientific">marine sediment metagenome</name>
    <dbReference type="NCBI Taxonomy" id="412755"/>
    <lineage>
        <taxon>unclassified sequences</taxon>
        <taxon>metagenomes</taxon>
        <taxon>ecological metagenomes</taxon>
    </lineage>
</organism>
<reference evidence="1" key="1">
    <citation type="journal article" date="2015" name="Nature">
        <title>Complex archaea that bridge the gap between prokaryotes and eukaryotes.</title>
        <authorList>
            <person name="Spang A."/>
            <person name="Saw J.H."/>
            <person name="Jorgensen S.L."/>
            <person name="Zaremba-Niedzwiedzka K."/>
            <person name="Martijn J."/>
            <person name="Lind A.E."/>
            <person name="van Eijk R."/>
            <person name="Schleper C."/>
            <person name="Guy L."/>
            <person name="Ettema T.J."/>
        </authorList>
    </citation>
    <scope>NUCLEOTIDE SEQUENCE</scope>
</reference>
<dbReference type="EMBL" id="LAZR01000955">
    <property type="protein sequence ID" value="KKN53830.1"/>
    <property type="molecule type" value="Genomic_DNA"/>
</dbReference>
<dbReference type="AlphaFoldDB" id="A0A0F9RBG1"/>
<gene>
    <name evidence="1" type="ORF">LCGC14_0598560</name>
</gene>
<proteinExistence type="predicted"/>
<accession>A0A0F9RBG1</accession>
<evidence type="ECO:0000313" key="1">
    <source>
        <dbReference type="EMBL" id="KKN53830.1"/>
    </source>
</evidence>